<evidence type="ECO:0000313" key="2">
    <source>
        <dbReference type="EMBL" id="MFC3265204.1"/>
    </source>
</evidence>
<dbReference type="Gene3D" id="3.40.50.1820">
    <property type="entry name" value="alpha/beta hydrolase"/>
    <property type="match status" value="1"/>
</dbReference>
<dbReference type="PROSITE" id="PS50206">
    <property type="entry name" value="RHODANESE_3"/>
    <property type="match status" value="1"/>
</dbReference>
<dbReference type="InterPro" id="IPR051049">
    <property type="entry name" value="Dienelactone_hydrolase-like"/>
</dbReference>
<dbReference type="SUPFAM" id="SSF53474">
    <property type="entry name" value="alpha/beta-Hydrolases"/>
    <property type="match status" value="1"/>
</dbReference>
<proteinExistence type="predicted"/>
<dbReference type="RefSeq" id="WP_376830008.1">
    <property type="nucleotide sequence ID" value="NZ_JBHLWR010000006.1"/>
</dbReference>
<dbReference type="InterPro" id="IPR001763">
    <property type="entry name" value="Rhodanese-like_dom"/>
</dbReference>
<evidence type="ECO:0000313" key="3">
    <source>
        <dbReference type="Proteomes" id="UP001595536"/>
    </source>
</evidence>
<dbReference type="EMBL" id="JBHRUV010000013">
    <property type="protein sequence ID" value="MFC3265204.1"/>
    <property type="molecule type" value="Genomic_DNA"/>
</dbReference>
<dbReference type="Pfam" id="PF01738">
    <property type="entry name" value="DLH"/>
    <property type="match status" value="1"/>
</dbReference>
<dbReference type="PANTHER" id="PTHR46623">
    <property type="entry name" value="CARBOXYMETHYLENEBUTENOLIDASE-RELATED"/>
    <property type="match status" value="1"/>
</dbReference>
<dbReference type="Proteomes" id="UP001595536">
    <property type="component" value="Unassembled WGS sequence"/>
</dbReference>
<sequence>MTRVTTGMMVTLEASDGFVLPAYRVEPRGEPRGGVVILQEIFGLNPHIRSVADTYARAGYLAVAPALYERVAPGAELGYAPAEIARGLELRAQCDVADVLKDIEAAVADAALAGRTAAIGYCWGGQLAWRAAAALPELSAAVVYYGGGIDALGHLTPLCPVLGHFARRDAHIPVDGVLAVQARHPGLFEVHLYDAGHGFNCDARESHDPAAAALALSRTLRFLDQRVAA</sequence>
<name>A0ABV7LC22_9HYPH</name>
<dbReference type="PANTHER" id="PTHR46623:SF6">
    <property type="entry name" value="ALPHA_BETA-HYDROLASES SUPERFAMILY PROTEIN"/>
    <property type="match status" value="1"/>
</dbReference>
<protein>
    <submittedName>
        <fullName evidence="2">Dienelactone hydrolase family protein</fullName>
        <ecNumber evidence="2">3.1.-.-</ecNumber>
    </submittedName>
</protein>
<comment type="caution">
    <text evidence="2">The sequence shown here is derived from an EMBL/GenBank/DDBJ whole genome shotgun (WGS) entry which is preliminary data.</text>
</comment>
<gene>
    <name evidence="2" type="ORF">ACFOEX_02365</name>
</gene>
<dbReference type="InterPro" id="IPR029058">
    <property type="entry name" value="AB_hydrolase_fold"/>
</dbReference>
<accession>A0ABV7LC22</accession>
<dbReference type="InterPro" id="IPR002925">
    <property type="entry name" value="Dienelactn_hydro"/>
</dbReference>
<reference evidence="3" key="1">
    <citation type="journal article" date="2019" name="Int. J. Syst. Evol. Microbiol.">
        <title>The Global Catalogue of Microorganisms (GCM) 10K type strain sequencing project: providing services to taxonomists for standard genome sequencing and annotation.</title>
        <authorList>
            <consortium name="The Broad Institute Genomics Platform"/>
            <consortium name="The Broad Institute Genome Sequencing Center for Infectious Disease"/>
            <person name="Wu L."/>
            <person name="Ma J."/>
        </authorList>
    </citation>
    <scope>NUCLEOTIDE SEQUENCE [LARGE SCALE GENOMIC DNA]</scope>
    <source>
        <strain evidence="3">CCM 7941</strain>
    </source>
</reference>
<feature type="domain" description="Rhodanese" evidence="1">
    <location>
        <begin position="121"/>
        <end position="160"/>
    </location>
</feature>
<keyword evidence="3" id="KW-1185">Reference proteome</keyword>
<evidence type="ECO:0000259" key="1">
    <source>
        <dbReference type="PROSITE" id="PS50206"/>
    </source>
</evidence>
<dbReference type="EC" id="3.1.-.-" evidence="2"/>
<dbReference type="GO" id="GO:0016787">
    <property type="term" value="F:hydrolase activity"/>
    <property type="evidence" value="ECO:0007669"/>
    <property type="project" value="UniProtKB-KW"/>
</dbReference>
<keyword evidence="2" id="KW-0378">Hydrolase</keyword>
<organism evidence="2 3">
    <name type="scientific">Camelimonas abortus</name>
    <dbReference type="NCBI Taxonomy" id="1017184"/>
    <lineage>
        <taxon>Bacteria</taxon>
        <taxon>Pseudomonadati</taxon>
        <taxon>Pseudomonadota</taxon>
        <taxon>Alphaproteobacteria</taxon>
        <taxon>Hyphomicrobiales</taxon>
        <taxon>Chelatococcaceae</taxon>
        <taxon>Camelimonas</taxon>
    </lineage>
</organism>